<dbReference type="SMART" id="SM00382">
    <property type="entry name" value="AAA"/>
    <property type="match status" value="1"/>
</dbReference>
<comment type="caution">
    <text evidence="11">The sequence shown here is derived from an EMBL/GenBank/DDBJ whole genome shotgun (WGS) entry which is preliminary data.</text>
</comment>
<evidence type="ECO:0000256" key="2">
    <source>
        <dbReference type="ARBA" id="ARBA00005417"/>
    </source>
</evidence>
<dbReference type="InterPro" id="IPR003439">
    <property type="entry name" value="ABC_transporter-like_ATP-bd"/>
</dbReference>
<dbReference type="Pfam" id="PF00005">
    <property type="entry name" value="ABC_tran"/>
    <property type="match status" value="1"/>
</dbReference>
<evidence type="ECO:0000256" key="6">
    <source>
        <dbReference type="ARBA" id="ARBA00022741"/>
    </source>
</evidence>
<comment type="subcellular location">
    <subcellularLocation>
        <location evidence="1">Cell membrane</location>
        <topology evidence="1">Peripheral membrane protein</topology>
    </subcellularLocation>
</comment>
<feature type="domain" description="ABC transporter" evidence="10">
    <location>
        <begin position="2"/>
        <end position="252"/>
    </location>
</feature>
<dbReference type="InterPro" id="IPR003593">
    <property type="entry name" value="AAA+_ATPase"/>
</dbReference>
<evidence type="ECO:0000256" key="5">
    <source>
        <dbReference type="ARBA" id="ARBA00022519"/>
    </source>
</evidence>
<evidence type="ECO:0000313" key="11">
    <source>
        <dbReference type="EMBL" id="MDR6594079.1"/>
    </source>
</evidence>
<comment type="similarity">
    <text evidence="2">Belongs to the ABC transporter superfamily.</text>
</comment>
<keyword evidence="6" id="KW-0547">Nucleotide-binding</keyword>
<keyword evidence="4" id="KW-1003">Cell membrane</keyword>
<sequence>MLKVSGLTTEFRGRVRTVRAVEDISFEVPAGTAVGVVGETGSGKSVTIRSVLGLLPSYGRVVAGEAGFEGLDLLTATRAQLRQVRGRRIGFVAQNPFGSLNPVLSIEKQFANVIRAHRRMSRSDVRDLALERLESVQVRGPERVLRGYAHELSGGMAQRVVIALAMVHDPPLVIADEPTTALDVTVQRQILDLIREQVSAGNRSLLLVTHDLGVVAQYCQEVVVMKSGRVVESGSVAGVFGAPAHEYTRQLLAAVPPAPWESAHRDSAHRGSAHAEVTGS</sequence>
<dbReference type="InterPro" id="IPR050388">
    <property type="entry name" value="ABC_Ni/Peptide_Import"/>
</dbReference>
<dbReference type="CDD" id="cd03257">
    <property type="entry name" value="ABC_NikE_OppD_transporters"/>
    <property type="match status" value="1"/>
</dbReference>
<keyword evidence="9" id="KW-0472">Membrane</keyword>
<dbReference type="PROSITE" id="PS50893">
    <property type="entry name" value="ABC_TRANSPORTER_2"/>
    <property type="match status" value="1"/>
</dbReference>
<evidence type="ECO:0000256" key="9">
    <source>
        <dbReference type="ARBA" id="ARBA00023136"/>
    </source>
</evidence>
<dbReference type="Gene3D" id="3.40.50.300">
    <property type="entry name" value="P-loop containing nucleotide triphosphate hydrolases"/>
    <property type="match status" value="1"/>
</dbReference>
<keyword evidence="7" id="KW-0067">ATP-binding</keyword>
<evidence type="ECO:0000256" key="8">
    <source>
        <dbReference type="ARBA" id="ARBA00022967"/>
    </source>
</evidence>
<evidence type="ECO:0000313" key="12">
    <source>
        <dbReference type="Proteomes" id="UP001268819"/>
    </source>
</evidence>
<dbReference type="RefSeq" id="WP_310307071.1">
    <property type="nucleotide sequence ID" value="NZ_BAAAXB010000001.1"/>
</dbReference>
<protein>
    <submittedName>
        <fullName evidence="11">ABC-type dipeptide/oligopeptide/nickel transport system ATPase component</fullName>
    </submittedName>
</protein>
<accession>A0ABU1PTX6</accession>
<keyword evidence="5" id="KW-0997">Cell inner membrane</keyword>
<dbReference type="InterPro" id="IPR027417">
    <property type="entry name" value="P-loop_NTPase"/>
</dbReference>
<evidence type="ECO:0000256" key="4">
    <source>
        <dbReference type="ARBA" id="ARBA00022475"/>
    </source>
</evidence>
<dbReference type="SUPFAM" id="SSF52540">
    <property type="entry name" value="P-loop containing nucleoside triphosphate hydrolases"/>
    <property type="match status" value="1"/>
</dbReference>
<dbReference type="PROSITE" id="PS00211">
    <property type="entry name" value="ABC_TRANSPORTER_1"/>
    <property type="match status" value="1"/>
</dbReference>
<dbReference type="InterPro" id="IPR017871">
    <property type="entry name" value="ABC_transporter-like_CS"/>
</dbReference>
<keyword evidence="3" id="KW-0813">Transport</keyword>
<organism evidence="11 12">
    <name type="scientific">Saccharothrix longispora</name>
    <dbReference type="NCBI Taxonomy" id="33920"/>
    <lineage>
        <taxon>Bacteria</taxon>
        <taxon>Bacillati</taxon>
        <taxon>Actinomycetota</taxon>
        <taxon>Actinomycetes</taxon>
        <taxon>Pseudonocardiales</taxon>
        <taxon>Pseudonocardiaceae</taxon>
        <taxon>Saccharothrix</taxon>
    </lineage>
</organism>
<evidence type="ECO:0000256" key="1">
    <source>
        <dbReference type="ARBA" id="ARBA00004202"/>
    </source>
</evidence>
<reference evidence="11 12" key="1">
    <citation type="submission" date="2023-07" db="EMBL/GenBank/DDBJ databases">
        <title>Sequencing the genomes of 1000 actinobacteria strains.</title>
        <authorList>
            <person name="Klenk H.-P."/>
        </authorList>
    </citation>
    <scope>NUCLEOTIDE SEQUENCE [LARGE SCALE GENOMIC DNA]</scope>
    <source>
        <strain evidence="11 12">DSM 43749</strain>
    </source>
</reference>
<dbReference type="PANTHER" id="PTHR43297">
    <property type="entry name" value="OLIGOPEPTIDE TRANSPORT ATP-BINDING PROTEIN APPD"/>
    <property type="match status" value="1"/>
</dbReference>
<evidence type="ECO:0000256" key="3">
    <source>
        <dbReference type="ARBA" id="ARBA00022448"/>
    </source>
</evidence>
<keyword evidence="12" id="KW-1185">Reference proteome</keyword>
<gene>
    <name evidence="11" type="ORF">J2S66_002463</name>
</gene>
<dbReference type="PANTHER" id="PTHR43297:SF14">
    <property type="entry name" value="ATPASE AAA-TYPE CORE DOMAIN-CONTAINING PROTEIN"/>
    <property type="match status" value="1"/>
</dbReference>
<evidence type="ECO:0000259" key="10">
    <source>
        <dbReference type="PROSITE" id="PS50893"/>
    </source>
</evidence>
<dbReference type="Proteomes" id="UP001268819">
    <property type="component" value="Unassembled WGS sequence"/>
</dbReference>
<name>A0ABU1PTX6_9PSEU</name>
<evidence type="ECO:0000256" key="7">
    <source>
        <dbReference type="ARBA" id="ARBA00022840"/>
    </source>
</evidence>
<keyword evidence="8" id="KW-1278">Translocase</keyword>
<proteinExistence type="inferred from homology"/>
<dbReference type="EMBL" id="JAVDSG010000001">
    <property type="protein sequence ID" value="MDR6594079.1"/>
    <property type="molecule type" value="Genomic_DNA"/>
</dbReference>